<reference evidence="2 3" key="1">
    <citation type="submission" date="2020-08" db="EMBL/GenBank/DDBJ databases">
        <title>A novel species.</title>
        <authorList>
            <person name="Gao J."/>
        </authorList>
    </citation>
    <scope>NUCLEOTIDE SEQUENCE [LARGE SCALE GENOMIC DNA]</scope>
    <source>
        <strain evidence="2 3">CRXT-G-22</strain>
    </source>
</reference>
<dbReference type="AlphaFoldDB" id="A0A7H0IQX3"/>
<evidence type="ECO:0000313" key="2">
    <source>
        <dbReference type="EMBL" id="QNP75189.1"/>
    </source>
</evidence>
<dbReference type="EMBL" id="CP060828">
    <property type="protein sequence ID" value="QNP75189.1"/>
    <property type="molecule type" value="Genomic_DNA"/>
</dbReference>
<sequence length="144" mass="14491">MPGGHLGGAPGGGHPVGQVLGEFEHPAAGLAVVRPAELARVALRLPTREEDPAWQDAVTSAPHGAGRGPAGRSGGSVLTVLIEIGGGHGAWTPLTAEQLSGFAARRVRVVPLDPALSVDGHVVASPWTPPDCVSSFAGTPDPEL</sequence>
<accession>A0A7H0IQX3</accession>
<organism evidence="2 3">
    <name type="scientific">Streptomyces roseirectus</name>
    <dbReference type="NCBI Taxonomy" id="2768066"/>
    <lineage>
        <taxon>Bacteria</taxon>
        <taxon>Bacillati</taxon>
        <taxon>Actinomycetota</taxon>
        <taxon>Actinomycetes</taxon>
        <taxon>Kitasatosporales</taxon>
        <taxon>Streptomycetaceae</taxon>
        <taxon>Streptomyces</taxon>
    </lineage>
</organism>
<evidence type="ECO:0000313" key="3">
    <source>
        <dbReference type="Proteomes" id="UP000516052"/>
    </source>
</evidence>
<gene>
    <name evidence="2" type="ORF">IAG44_41155</name>
</gene>
<protein>
    <submittedName>
        <fullName evidence="2">Uncharacterized protein</fullName>
    </submittedName>
</protein>
<keyword evidence="3" id="KW-1185">Reference proteome</keyword>
<proteinExistence type="predicted"/>
<feature type="region of interest" description="Disordered" evidence="1">
    <location>
        <begin position="1"/>
        <end position="20"/>
    </location>
</feature>
<dbReference type="Proteomes" id="UP000516052">
    <property type="component" value="Chromosome"/>
</dbReference>
<evidence type="ECO:0000256" key="1">
    <source>
        <dbReference type="SAM" id="MobiDB-lite"/>
    </source>
</evidence>
<feature type="compositionally biased region" description="Gly residues" evidence="1">
    <location>
        <begin position="1"/>
        <end position="15"/>
    </location>
</feature>
<name>A0A7H0IQX3_9ACTN</name>
<dbReference type="KEGG" id="sroi:IAG44_41155"/>
<feature type="region of interest" description="Disordered" evidence="1">
    <location>
        <begin position="50"/>
        <end position="72"/>
    </location>
</feature>